<dbReference type="InterPro" id="IPR006626">
    <property type="entry name" value="PbH1"/>
</dbReference>
<protein>
    <recommendedName>
        <fullName evidence="1">Right handed beta helix domain-containing protein</fullName>
    </recommendedName>
</protein>
<gene>
    <name evidence="2" type="ORF">CBR_g3916</name>
</gene>
<evidence type="ECO:0000313" key="2">
    <source>
        <dbReference type="EMBL" id="GBG69217.1"/>
    </source>
</evidence>
<proteinExistence type="predicted"/>
<feature type="domain" description="Right handed beta helix" evidence="1">
    <location>
        <begin position="107"/>
        <end position="242"/>
    </location>
</feature>
<name>A0A388KGU5_CHABU</name>
<dbReference type="SUPFAM" id="SSF51126">
    <property type="entry name" value="Pectin lyase-like"/>
    <property type="match status" value="1"/>
</dbReference>
<dbReference type="InterPro" id="IPR012334">
    <property type="entry name" value="Pectin_lyas_fold"/>
</dbReference>
<evidence type="ECO:0000259" key="1">
    <source>
        <dbReference type="Pfam" id="PF13229"/>
    </source>
</evidence>
<dbReference type="OrthoDB" id="2014636at2759"/>
<dbReference type="InterPro" id="IPR011050">
    <property type="entry name" value="Pectin_lyase_fold/virulence"/>
</dbReference>
<dbReference type="Gene3D" id="2.160.20.10">
    <property type="entry name" value="Single-stranded right-handed beta-helix, Pectin lyase-like"/>
    <property type="match status" value="1"/>
</dbReference>
<reference evidence="2 3" key="1">
    <citation type="journal article" date="2018" name="Cell">
        <title>The Chara Genome: Secondary Complexity and Implications for Plant Terrestrialization.</title>
        <authorList>
            <person name="Nishiyama T."/>
            <person name="Sakayama H."/>
            <person name="Vries J.D."/>
            <person name="Buschmann H."/>
            <person name="Saint-Marcoux D."/>
            <person name="Ullrich K.K."/>
            <person name="Haas F.B."/>
            <person name="Vanderstraeten L."/>
            <person name="Becker D."/>
            <person name="Lang D."/>
            <person name="Vosolsobe S."/>
            <person name="Rombauts S."/>
            <person name="Wilhelmsson P.K.I."/>
            <person name="Janitza P."/>
            <person name="Kern R."/>
            <person name="Heyl A."/>
            <person name="Rumpler F."/>
            <person name="Villalobos L.I.A.C."/>
            <person name="Clay J.M."/>
            <person name="Skokan R."/>
            <person name="Toyoda A."/>
            <person name="Suzuki Y."/>
            <person name="Kagoshima H."/>
            <person name="Schijlen E."/>
            <person name="Tajeshwar N."/>
            <person name="Catarino B."/>
            <person name="Hetherington A.J."/>
            <person name="Saltykova A."/>
            <person name="Bonnot C."/>
            <person name="Breuninger H."/>
            <person name="Symeonidi A."/>
            <person name="Radhakrishnan G.V."/>
            <person name="Van Nieuwerburgh F."/>
            <person name="Deforce D."/>
            <person name="Chang C."/>
            <person name="Karol K.G."/>
            <person name="Hedrich R."/>
            <person name="Ulvskov P."/>
            <person name="Glockner G."/>
            <person name="Delwiche C.F."/>
            <person name="Petrasek J."/>
            <person name="Van de Peer Y."/>
            <person name="Friml J."/>
            <person name="Beilby M."/>
            <person name="Dolan L."/>
            <person name="Kohara Y."/>
            <person name="Sugano S."/>
            <person name="Fujiyama A."/>
            <person name="Delaux P.-M."/>
            <person name="Quint M."/>
            <person name="TheiBen G."/>
            <person name="Hagemann M."/>
            <person name="Harholt J."/>
            <person name="Dunand C."/>
            <person name="Zachgo S."/>
            <person name="Langdale J."/>
            <person name="Maumus F."/>
            <person name="Straeten D.V.D."/>
            <person name="Gould S.B."/>
            <person name="Rensing S.A."/>
        </authorList>
    </citation>
    <scope>NUCLEOTIDE SEQUENCE [LARGE SCALE GENOMIC DNA]</scope>
    <source>
        <strain evidence="2 3">S276</strain>
    </source>
</reference>
<dbReference type="InterPro" id="IPR039448">
    <property type="entry name" value="Beta_helix"/>
</dbReference>
<accession>A0A388KGU5</accession>
<organism evidence="2 3">
    <name type="scientific">Chara braunii</name>
    <name type="common">Braun's stonewort</name>
    <dbReference type="NCBI Taxonomy" id="69332"/>
    <lineage>
        <taxon>Eukaryota</taxon>
        <taxon>Viridiplantae</taxon>
        <taxon>Streptophyta</taxon>
        <taxon>Charophyceae</taxon>
        <taxon>Charales</taxon>
        <taxon>Characeae</taxon>
        <taxon>Chara</taxon>
    </lineage>
</organism>
<dbReference type="EMBL" id="BFEA01000111">
    <property type="protein sequence ID" value="GBG69217.1"/>
    <property type="molecule type" value="Genomic_DNA"/>
</dbReference>
<sequence length="307" mass="32883">MPPATVQPVQVIGPPASKRMTHADLVKAVTSKCSLVLTSDVVLTGNLPAANNAACPKIRIVGRCSGRKLCKIDGVDKYSFVNGAYDLLLENLEITRMRSADPNRAPVISGGSATVRHCRVTKNVNGVGDGVVRGRLTIENTVFEDNRGGVLCLEDERGSFANATDVVFRRNRNAQGGAVSAVESSFYCTRCLFERNVAEEAGGAVRLTDSDGTRARFKHCRFVGNKVTGKKGQAFGGAVYISNIDPGVSFCHCQFDRNMAAGKLNHVYIDGLEDSIAYFCPARPRSGIVITPKTSEAFVKDGCTGCK</sequence>
<comment type="caution">
    <text evidence="2">The sequence shown here is derived from an EMBL/GenBank/DDBJ whole genome shotgun (WGS) entry which is preliminary data.</text>
</comment>
<keyword evidence="3" id="KW-1185">Reference proteome</keyword>
<dbReference type="Pfam" id="PF13229">
    <property type="entry name" value="Beta_helix"/>
    <property type="match status" value="1"/>
</dbReference>
<dbReference type="Proteomes" id="UP000265515">
    <property type="component" value="Unassembled WGS sequence"/>
</dbReference>
<dbReference type="Gramene" id="GBG69217">
    <property type="protein sequence ID" value="GBG69217"/>
    <property type="gene ID" value="CBR_g3916"/>
</dbReference>
<evidence type="ECO:0000313" key="3">
    <source>
        <dbReference type="Proteomes" id="UP000265515"/>
    </source>
</evidence>
<dbReference type="AlphaFoldDB" id="A0A388KGU5"/>
<dbReference type="SMART" id="SM00710">
    <property type="entry name" value="PbH1"/>
    <property type="match status" value="4"/>
</dbReference>